<proteinExistence type="predicted"/>
<dbReference type="OrthoDB" id="10372956at2759"/>
<feature type="signal peptide" evidence="1">
    <location>
        <begin position="1"/>
        <end position="21"/>
    </location>
</feature>
<sequence>MTSVTLLLLAVCLMVIGVVYCRAGVRLSNEIHVAVDESLESALTFEISEDSSPLHLDNLKKAFDEHGLVLVKTDIARKDEMVAEAAAKAERGARLLKEITGRDVCYDKGLPSKPFGDTFQVTDFAMRAFKRFDIRLATDSVVRSFPENLGVLTVARKLLGTEDVRVLDVGLVVACPNAKMQHWHKDDSSSNNNALGIFFPLVPEPDRRFGTAEFQLGSHVYGDHNPSVYYDGENPDATYMTAPLLNGEFLVYDYLTSHRGTPNVHESESRPLLWVVLGGPDYENDFVNWAPKGCEIDTQCGREEVLYAWSILDPVLGGERMRPQFIEDWFAYLTDEEDEEDWRGLKDYTEEQFLNYYIPGGLTTDAKYKEGFNMKEEGDEL</sequence>
<evidence type="ECO:0008006" key="4">
    <source>
        <dbReference type="Google" id="ProtNLM"/>
    </source>
</evidence>
<dbReference type="PANTHER" id="PTHR37563">
    <property type="entry name" value="PHYTANOYL-COA DIOXYGENASE FAMILY PROTEIN (AFU_ORTHOLOGUE AFUA_2G03330)"/>
    <property type="match status" value="1"/>
</dbReference>
<protein>
    <recommendedName>
        <fullName evidence="4">Phytanoyl-CoA dioxygenase</fullName>
    </recommendedName>
</protein>
<dbReference type="PANTHER" id="PTHR37563:SF2">
    <property type="entry name" value="PHYTANOYL-COA DIOXYGENASE FAMILY PROTEIN (AFU_ORTHOLOGUE AFUA_2G03330)"/>
    <property type="match status" value="1"/>
</dbReference>
<evidence type="ECO:0000313" key="3">
    <source>
        <dbReference type="Proteomes" id="UP001165065"/>
    </source>
</evidence>
<accession>A0A9W7FV58</accession>
<reference evidence="3" key="1">
    <citation type="journal article" date="2023" name="Commun. Biol.">
        <title>Genome analysis of Parmales, the sister group of diatoms, reveals the evolutionary specialization of diatoms from phago-mixotrophs to photoautotrophs.</title>
        <authorList>
            <person name="Ban H."/>
            <person name="Sato S."/>
            <person name="Yoshikawa S."/>
            <person name="Yamada K."/>
            <person name="Nakamura Y."/>
            <person name="Ichinomiya M."/>
            <person name="Sato N."/>
            <person name="Blanc-Mathieu R."/>
            <person name="Endo H."/>
            <person name="Kuwata A."/>
            <person name="Ogata H."/>
        </authorList>
    </citation>
    <scope>NUCLEOTIDE SEQUENCE [LARGE SCALE GENOMIC DNA]</scope>
</reference>
<keyword evidence="1" id="KW-0732">Signal</keyword>
<comment type="caution">
    <text evidence="2">The sequence shown here is derived from an EMBL/GenBank/DDBJ whole genome shotgun (WGS) entry which is preliminary data.</text>
</comment>
<dbReference type="InterPro" id="IPR051961">
    <property type="entry name" value="Fungal_Metabolite_Diox"/>
</dbReference>
<gene>
    <name evidence="2" type="ORF">TrCOL_g7409</name>
</gene>
<dbReference type="Proteomes" id="UP001165065">
    <property type="component" value="Unassembled WGS sequence"/>
</dbReference>
<dbReference type="AlphaFoldDB" id="A0A9W7FV58"/>
<feature type="chain" id="PRO_5040756836" description="Phytanoyl-CoA dioxygenase" evidence="1">
    <location>
        <begin position="22"/>
        <end position="381"/>
    </location>
</feature>
<evidence type="ECO:0000313" key="2">
    <source>
        <dbReference type="EMBL" id="GMI21606.1"/>
    </source>
</evidence>
<keyword evidence="3" id="KW-1185">Reference proteome</keyword>
<evidence type="ECO:0000256" key="1">
    <source>
        <dbReference type="SAM" id="SignalP"/>
    </source>
</evidence>
<organism evidence="2 3">
    <name type="scientific">Triparma columacea</name>
    <dbReference type="NCBI Taxonomy" id="722753"/>
    <lineage>
        <taxon>Eukaryota</taxon>
        <taxon>Sar</taxon>
        <taxon>Stramenopiles</taxon>
        <taxon>Ochrophyta</taxon>
        <taxon>Bolidophyceae</taxon>
        <taxon>Parmales</taxon>
        <taxon>Triparmaceae</taxon>
        <taxon>Triparma</taxon>
    </lineage>
</organism>
<dbReference type="SUPFAM" id="SSF51197">
    <property type="entry name" value="Clavaminate synthase-like"/>
    <property type="match status" value="1"/>
</dbReference>
<name>A0A9W7FV58_9STRA</name>
<dbReference type="Gene3D" id="2.60.120.620">
    <property type="entry name" value="q2cbj1_9rhob like domain"/>
    <property type="match status" value="1"/>
</dbReference>
<dbReference type="EMBL" id="BRYA01000533">
    <property type="protein sequence ID" value="GMI21606.1"/>
    <property type="molecule type" value="Genomic_DNA"/>
</dbReference>